<name>A0A9W8JT78_9AGAR</name>
<comment type="caution">
    <text evidence="1">The sequence shown here is derived from an EMBL/GenBank/DDBJ whole genome shotgun (WGS) entry which is preliminary data.</text>
</comment>
<evidence type="ECO:0000313" key="2">
    <source>
        <dbReference type="Proteomes" id="UP001148786"/>
    </source>
</evidence>
<keyword evidence="2" id="KW-1185">Reference proteome</keyword>
<dbReference type="AlphaFoldDB" id="A0A9W8JT78"/>
<dbReference type="EMBL" id="JANKHO010001540">
    <property type="protein sequence ID" value="KAJ3500812.1"/>
    <property type="molecule type" value="Genomic_DNA"/>
</dbReference>
<protein>
    <submittedName>
        <fullName evidence="1">Uncharacterized protein</fullName>
    </submittedName>
</protein>
<sequence length="76" mass="8735">MQSKKTQKEDDPKNKGKKIDVNYYTYTLELWCKESKGGKVQMWVAPYQIASGKEIPEPSSAEAFESLKQKVKNGRH</sequence>
<dbReference type="Proteomes" id="UP001148786">
    <property type="component" value="Unassembled WGS sequence"/>
</dbReference>
<reference evidence="1" key="1">
    <citation type="submission" date="2022-07" db="EMBL/GenBank/DDBJ databases">
        <title>Genome Sequence of Agrocybe chaxingu.</title>
        <authorList>
            <person name="Buettner E."/>
        </authorList>
    </citation>
    <scope>NUCLEOTIDE SEQUENCE</scope>
    <source>
        <strain evidence="1">MP-N11</strain>
    </source>
</reference>
<gene>
    <name evidence="1" type="ORF">NLJ89_g9625</name>
</gene>
<organism evidence="1 2">
    <name type="scientific">Agrocybe chaxingu</name>
    <dbReference type="NCBI Taxonomy" id="84603"/>
    <lineage>
        <taxon>Eukaryota</taxon>
        <taxon>Fungi</taxon>
        <taxon>Dikarya</taxon>
        <taxon>Basidiomycota</taxon>
        <taxon>Agaricomycotina</taxon>
        <taxon>Agaricomycetes</taxon>
        <taxon>Agaricomycetidae</taxon>
        <taxon>Agaricales</taxon>
        <taxon>Agaricineae</taxon>
        <taxon>Strophariaceae</taxon>
        <taxon>Agrocybe</taxon>
    </lineage>
</organism>
<accession>A0A9W8JT78</accession>
<evidence type="ECO:0000313" key="1">
    <source>
        <dbReference type="EMBL" id="KAJ3500812.1"/>
    </source>
</evidence>
<proteinExistence type="predicted"/>